<dbReference type="OrthoDB" id="9799812at2"/>
<dbReference type="CDD" id="cd07377">
    <property type="entry name" value="WHTH_GntR"/>
    <property type="match status" value="1"/>
</dbReference>
<dbReference type="SUPFAM" id="SSF48008">
    <property type="entry name" value="GntR ligand-binding domain-like"/>
    <property type="match status" value="1"/>
</dbReference>
<reference evidence="5 6" key="1">
    <citation type="submission" date="2019-02" db="EMBL/GenBank/DDBJ databases">
        <title>Genomic Encyclopedia of Type Strains, Phase IV (KMG-IV): sequencing the most valuable type-strain genomes for metagenomic binning, comparative biology and taxonomic classification.</title>
        <authorList>
            <person name="Goeker M."/>
        </authorList>
    </citation>
    <scope>NUCLEOTIDE SEQUENCE [LARGE SCALE GENOMIC DNA]</scope>
    <source>
        <strain evidence="5 6">K24</strain>
    </source>
</reference>
<keyword evidence="1" id="KW-0805">Transcription regulation</keyword>
<keyword evidence="3" id="KW-0804">Transcription</keyword>
<sequence length="238" mass="27424">MAKTDSEGAETDLEAVRIYEALRKRIFQGEFQPGHELNQVHISQKYGVSRTPVREALRMLQADGLAEARFKYRMTVTQLTAEEVDQIYGLWIACQAIATQVSMGRLSRTELAACKKVVDRMSRQDDEQSSHWRDLHLDFHRRLNRPAGRMYIDKMDEYWHRTERARYSLEQTSPSLFADDLGDHAGLLHAYETEDLQAAQRIQTLQLVRSATASIKLIDPDYAPVFMQNAVAILRVRL</sequence>
<dbReference type="PANTHER" id="PTHR43537:SF24">
    <property type="entry name" value="GLUCONATE OPERON TRANSCRIPTIONAL REPRESSOR"/>
    <property type="match status" value="1"/>
</dbReference>
<accession>A0A4Q7N9A2</accession>
<dbReference type="SMART" id="SM00345">
    <property type="entry name" value="HTH_GNTR"/>
    <property type="match status" value="1"/>
</dbReference>
<keyword evidence="2 5" id="KW-0238">DNA-binding</keyword>
<dbReference type="GO" id="GO:0003700">
    <property type="term" value="F:DNA-binding transcription factor activity"/>
    <property type="evidence" value="ECO:0007669"/>
    <property type="project" value="InterPro"/>
</dbReference>
<protein>
    <submittedName>
        <fullName evidence="5">DNA-binding GntR family transcriptional regulator</fullName>
    </submittedName>
</protein>
<evidence type="ECO:0000313" key="6">
    <source>
        <dbReference type="Proteomes" id="UP000292445"/>
    </source>
</evidence>
<dbReference type="InterPro" id="IPR036388">
    <property type="entry name" value="WH-like_DNA-bd_sf"/>
</dbReference>
<evidence type="ECO:0000256" key="3">
    <source>
        <dbReference type="ARBA" id="ARBA00023163"/>
    </source>
</evidence>
<comment type="caution">
    <text evidence="5">The sequence shown here is derived from an EMBL/GenBank/DDBJ whole genome shotgun (WGS) entry which is preliminary data.</text>
</comment>
<dbReference type="RefSeq" id="WP_130361526.1">
    <property type="nucleotide sequence ID" value="NZ_SGXC01000003.1"/>
</dbReference>
<dbReference type="Proteomes" id="UP000292445">
    <property type="component" value="Unassembled WGS sequence"/>
</dbReference>
<dbReference type="EMBL" id="SGXC01000003">
    <property type="protein sequence ID" value="RZS78649.1"/>
    <property type="molecule type" value="Genomic_DNA"/>
</dbReference>
<feature type="domain" description="HTH gntR-type" evidence="4">
    <location>
        <begin position="12"/>
        <end position="79"/>
    </location>
</feature>
<name>A0A4Q7N9A2_9BURK</name>
<dbReference type="InterPro" id="IPR036390">
    <property type="entry name" value="WH_DNA-bd_sf"/>
</dbReference>
<dbReference type="Gene3D" id="1.20.120.530">
    <property type="entry name" value="GntR ligand-binding domain-like"/>
    <property type="match status" value="1"/>
</dbReference>
<evidence type="ECO:0000313" key="5">
    <source>
        <dbReference type="EMBL" id="RZS78649.1"/>
    </source>
</evidence>
<evidence type="ECO:0000256" key="2">
    <source>
        <dbReference type="ARBA" id="ARBA00023125"/>
    </source>
</evidence>
<dbReference type="SUPFAM" id="SSF46785">
    <property type="entry name" value="Winged helix' DNA-binding domain"/>
    <property type="match status" value="1"/>
</dbReference>
<evidence type="ECO:0000256" key="1">
    <source>
        <dbReference type="ARBA" id="ARBA00023015"/>
    </source>
</evidence>
<dbReference type="AlphaFoldDB" id="A0A4Q7N9A2"/>
<dbReference type="Pfam" id="PF07729">
    <property type="entry name" value="FCD"/>
    <property type="match status" value="1"/>
</dbReference>
<organism evidence="5 6">
    <name type="scientific">Pigmentiphaga kullae</name>
    <dbReference type="NCBI Taxonomy" id="151784"/>
    <lineage>
        <taxon>Bacteria</taxon>
        <taxon>Pseudomonadati</taxon>
        <taxon>Pseudomonadota</taxon>
        <taxon>Betaproteobacteria</taxon>
        <taxon>Burkholderiales</taxon>
        <taxon>Alcaligenaceae</taxon>
        <taxon>Pigmentiphaga</taxon>
    </lineage>
</organism>
<evidence type="ECO:0000259" key="4">
    <source>
        <dbReference type="PROSITE" id="PS50949"/>
    </source>
</evidence>
<gene>
    <name evidence="5" type="ORF">EV675_5304</name>
</gene>
<dbReference type="InterPro" id="IPR000524">
    <property type="entry name" value="Tscrpt_reg_HTH_GntR"/>
</dbReference>
<proteinExistence type="predicted"/>
<dbReference type="InterPro" id="IPR011711">
    <property type="entry name" value="GntR_C"/>
</dbReference>
<dbReference type="GO" id="GO:0003677">
    <property type="term" value="F:DNA binding"/>
    <property type="evidence" value="ECO:0007669"/>
    <property type="project" value="UniProtKB-KW"/>
</dbReference>
<keyword evidence="6" id="KW-1185">Reference proteome</keyword>
<dbReference type="PANTHER" id="PTHR43537">
    <property type="entry name" value="TRANSCRIPTIONAL REGULATOR, GNTR FAMILY"/>
    <property type="match status" value="1"/>
</dbReference>
<dbReference type="Pfam" id="PF00392">
    <property type="entry name" value="GntR"/>
    <property type="match status" value="1"/>
</dbReference>
<dbReference type="Gene3D" id="1.10.10.10">
    <property type="entry name" value="Winged helix-like DNA-binding domain superfamily/Winged helix DNA-binding domain"/>
    <property type="match status" value="1"/>
</dbReference>
<dbReference type="InterPro" id="IPR008920">
    <property type="entry name" value="TF_FadR/GntR_C"/>
</dbReference>
<dbReference type="PROSITE" id="PS50949">
    <property type="entry name" value="HTH_GNTR"/>
    <property type="match status" value="1"/>
</dbReference>